<dbReference type="PANTHER" id="PTHR31204">
    <property type="entry name" value="SIGMA INTRACELLULAR RECEPTOR 2"/>
    <property type="match status" value="1"/>
</dbReference>
<dbReference type="GeneID" id="107119456"/>
<dbReference type="InterPro" id="IPR051987">
    <property type="entry name" value="Sigma-2_receptor-like"/>
</dbReference>
<keyword evidence="2 6" id="KW-0812">Transmembrane</keyword>
<feature type="transmembrane region" description="Helical" evidence="6">
    <location>
        <begin position="62"/>
        <end position="87"/>
    </location>
</feature>
<dbReference type="InterPro" id="IPR016964">
    <property type="entry name" value="Sigma2_recept"/>
</dbReference>
<keyword evidence="5 6" id="KW-0472">Membrane</keyword>
<feature type="transmembrane region" description="Helical" evidence="6">
    <location>
        <begin position="138"/>
        <end position="162"/>
    </location>
</feature>
<evidence type="ECO:0000313" key="9">
    <source>
        <dbReference type="RefSeq" id="XP_015277418.1"/>
    </source>
</evidence>
<dbReference type="Proteomes" id="UP000694871">
    <property type="component" value="Unplaced"/>
</dbReference>
<dbReference type="PIRSF" id="PIRSF031032">
    <property type="entry name" value="TMP_97_prd"/>
    <property type="match status" value="1"/>
</dbReference>
<evidence type="ECO:0000256" key="3">
    <source>
        <dbReference type="ARBA" id="ARBA00022824"/>
    </source>
</evidence>
<evidence type="ECO:0000256" key="4">
    <source>
        <dbReference type="ARBA" id="ARBA00022989"/>
    </source>
</evidence>
<gene>
    <name evidence="9" type="primary">TMEM97</name>
</gene>
<feature type="transmembrane region" description="Helical" evidence="6">
    <location>
        <begin position="12"/>
        <end position="32"/>
    </location>
</feature>
<comment type="subcellular location">
    <subcellularLocation>
        <location evidence="6">Rough endoplasmic reticulum membrane</location>
        <topology evidence="6">Multi-pass membrane protein</topology>
    </subcellularLocation>
    <subcellularLocation>
        <location evidence="6">Nucleus membrane</location>
        <topology evidence="6">Multi-pass membrane protein</topology>
    </subcellularLocation>
</comment>
<keyword evidence="6" id="KW-0539">Nucleus</keyword>
<organism evidence="8 9">
    <name type="scientific">Gekko japonicus</name>
    <name type="common">Schlegel's Japanese gecko</name>
    <dbReference type="NCBI Taxonomy" id="146911"/>
    <lineage>
        <taxon>Eukaryota</taxon>
        <taxon>Metazoa</taxon>
        <taxon>Chordata</taxon>
        <taxon>Craniata</taxon>
        <taxon>Vertebrata</taxon>
        <taxon>Euteleostomi</taxon>
        <taxon>Lepidosauria</taxon>
        <taxon>Squamata</taxon>
        <taxon>Bifurcata</taxon>
        <taxon>Gekkota</taxon>
        <taxon>Gekkonidae</taxon>
        <taxon>Gekkoninae</taxon>
        <taxon>Gekko</taxon>
    </lineage>
</organism>
<evidence type="ECO:0000256" key="1">
    <source>
        <dbReference type="ARBA" id="ARBA00009096"/>
    </source>
</evidence>
<protein>
    <recommendedName>
        <fullName evidence="6">Transmembrane protein 97</fullName>
    </recommendedName>
</protein>
<feature type="domain" description="EXPERA" evidence="7">
    <location>
        <begin position="9"/>
        <end position="153"/>
    </location>
</feature>
<evidence type="ECO:0000256" key="2">
    <source>
        <dbReference type="ARBA" id="ARBA00022692"/>
    </source>
</evidence>
<reference evidence="9" key="1">
    <citation type="submission" date="2025-08" db="UniProtKB">
        <authorList>
            <consortium name="RefSeq"/>
        </authorList>
    </citation>
    <scope>IDENTIFICATION</scope>
</reference>
<name>A0ABM1KUN1_GEKJA</name>
<comment type="similarity">
    <text evidence="1">Belongs to the TMEM97/sigma-2 receptor family.</text>
</comment>
<evidence type="ECO:0000256" key="5">
    <source>
        <dbReference type="ARBA" id="ARBA00023136"/>
    </source>
</evidence>
<sequence>MAAAATRALERLFALYFLSHIPVTLLLDAQAVSSRFHPRALTDLLKWYTTSFKDPLMAQCPAWFQSFVYCEVFLQLPFFPVAAYAFWKGNCKWIRTPAIVYATHVATTLVPLLAHFLFHDFPDSKPAGPQTWHERLWLLAVYSPYLLIPLLLLVTMLLHPLYSSGGKRKTT</sequence>
<comment type="function">
    <text evidence="6">Sigma-2 receptor which contributes to ameliorate dysfunctional cellular processes and slow degenerative progression by regulating cell functions including cholesterol biosynthesis/trafficking, membrane trafficking, autophagy, lipid membrane-bound protein trafficking, and receptor stabilization at the cell surface. Forms a ternary complex with PGRMC1 receptor and low density lipoprotein receptor/LDLR at the plasma membrane, which increases LDLR-mediated LDL cholesterol internalization. Decreases lysosomal sterol transporter NPC1 availability to the cell, probably through NPC1-binding, hence controlling lipid transport, including cholesterol and LBPA, outside of late endosome/lysosome. Binds regio- and stereoselective ligand 20(S)-hydroxycholesterol (20(S)-OHC), thereby linking OHC binding to cholesterol homeostasis. Also able to bind cholesterol. Binds histatin 1 (Hst 1)/HN1 salivary peptide at the ER membrane, which is critical for increasing mitochondria-ER contacts and stimulating Hst1 wound healing properties. May alter the activity of some cytochrome P450 proteins. Although shows homologies with sterol isomerases (EXPERA domain), not able to catalyze sterol isomerization. However, may act as sensors of these molecules. Acts as a quality control factor in the ER, promoting the proteolytic degradation of nonproductive and extramitochondrial precursor proteins in the ER membrane thus removing them from the ER surface.</text>
</comment>
<dbReference type="Pfam" id="PF05241">
    <property type="entry name" value="EBP"/>
    <property type="match status" value="1"/>
</dbReference>
<proteinExistence type="inferred from homology"/>
<keyword evidence="8" id="KW-1185">Reference proteome</keyword>
<dbReference type="InterPro" id="IPR033118">
    <property type="entry name" value="EXPERA"/>
</dbReference>
<keyword evidence="4 6" id="KW-1133">Transmembrane helix</keyword>
<accession>A0ABM1KUN1</accession>
<evidence type="ECO:0000256" key="6">
    <source>
        <dbReference type="PIRNR" id="PIRNR031032"/>
    </source>
</evidence>
<evidence type="ECO:0000259" key="7">
    <source>
        <dbReference type="PROSITE" id="PS51751"/>
    </source>
</evidence>
<feature type="transmembrane region" description="Helical" evidence="6">
    <location>
        <begin position="99"/>
        <end position="118"/>
    </location>
</feature>
<dbReference type="PROSITE" id="PS51751">
    <property type="entry name" value="EXPERA"/>
    <property type="match status" value="1"/>
</dbReference>
<dbReference type="RefSeq" id="XP_015277418.1">
    <property type="nucleotide sequence ID" value="XM_015421932.1"/>
</dbReference>
<keyword evidence="3 6" id="KW-0256">Endoplasmic reticulum</keyword>
<evidence type="ECO:0000313" key="8">
    <source>
        <dbReference type="Proteomes" id="UP000694871"/>
    </source>
</evidence>
<dbReference type="PANTHER" id="PTHR31204:SF1">
    <property type="entry name" value="SIGMA INTRACELLULAR RECEPTOR 2"/>
    <property type="match status" value="1"/>
</dbReference>